<dbReference type="KEGG" id="cbi:CLJ_B0658"/>
<proteinExistence type="predicted"/>
<reference evidence="2 3" key="1">
    <citation type="journal article" date="2007" name="PLoS ONE">
        <title>Analysis of the neurotoxin complex genes in Clostridium botulinum A1-A4 and B1 strains: BoNT/A3, /Ba4 and /B1 clusters are located within plasmids.</title>
        <authorList>
            <person name="Smith T.J."/>
            <person name="Hill K.K."/>
            <person name="Foley B.T."/>
            <person name="Detter J.C."/>
            <person name="Munk A.C."/>
            <person name="Bruce D.C."/>
            <person name="Doggett N.A."/>
            <person name="Smith L.A."/>
            <person name="Marks J.D."/>
            <person name="Xie G."/>
            <person name="Brettin T.S."/>
        </authorList>
    </citation>
    <scope>NUCLEOTIDE SEQUENCE [LARGE SCALE GENOMIC DNA]</scope>
    <source>
        <strain evidence="3">657 / Type Ba4</strain>
    </source>
</reference>
<organism evidence="2 3">
    <name type="scientific">Clostridium botulinum (strain 657 / Type Ba4)</name>
    <dbReference type="NCBI Taxonomy" id="515621"/>
    <lineage>
        <taxon>Bacteria</taxon>
        <taxon>Bacillati</taxon>
        <taxon>Bacillota</taxon>
        <taxon>Clostridia</taxon>
        <taxon>Eubacteriales</taxon>
        <taxon>Clostridiaceae</taxon>
        <taxon>Clostridium</taxon>
    </lineage>
</organism>
<dbReference type="InterPro" id="IPR024405">
    <property type="entry name" value="Phage_BhlA/UviB"/>
</dbReference>
<dbReference type="Proteomes" id="UP000002333">
    <property type="component" value="Chromosome"/>
</dbReference>
<accession>A0A3F2ZSM8</accession>
<evidence type="ECO:0000313" key="3">
    <source>
        <dbReference type="Proteomes" id="UP000002333"/>
    </source>
</evidence>
<dbReference type="AlphaFoldDB" id="A0A3F2ZSM8"/>
<evidence type="ECO:0000313" key="2">
    <source>
        <dbReference type="EMBL" id="ACQ53418.1"/>
    </source>
</evidence>
<sequence>METEILKLLATQGGFALLFSYLLFYVLKENSKREQRYQQIIERFSDYLPTIESNINLIKEYVKPDSK</sequence>
<evidence type="ECO:0000256" key="1">
    <source>
        <dbReference type="SAM" id="Phobius"/>
    </source>
</evidence>
<reference evidence="3" key="2">
    <citation type="submission" date="2008-05" db="EMBL/GenBank/DDBJ databases">
        <title>Genome sequence of Clostridium botulinum Ba4 strain 657.</title>
        <authorList>
            <person name="Shrivastava S."/>
            <person name="Brown J.L."/>
            <person name="Bruce D."/>
            <person name="Detter C."/>
            <person name="Munk C."/>
            <person name="Smith L.A."/>
            <person name="Smith T.J."/>
            <person name="Sutton G."/>
            <person name="Brettin T.S."/>
        </authorList>
    </citation>
    <scope>NUCLEOTIDE SEQUENCE [LARGE SCALE GENOMIC DNA]</scope>
    <source>
        <strain evidence="3">657 / Type Ba4</strain>
    </source>
</reference>
<name>A0A3F2ZSM8_CLOB6</name>
<dbReference type="EMBL" id="CP001083">
    <property type="protein sequence ID" value="ACQ53418.1"/>
    <property type="molecule type" value="Genomic_DNA"/>
</dbReference>
<dbReference type="Pfam" id="PF10960">
    <property type="entry name" value="Holin_BhlA"/>
    <property type="match status" value="1"/>
</dbReference>
<dbReference type="RefSeq" id="WP_003359857.1">
    <property type="nucleotide sequence ID" value="NC_012658.1"/>
</dbReference>
<keyword evidence="1" id="KW-0472">Membrane</keyword>
<gene>
    <name evidence="2" type="ordered locus">CLJ_B0658</name>
</gene>
<feature type="transmembrane region" description="Helical" evidence="1">
    <location>
        <begin position="6"/>
        <end position="27"/>
    </location>
</feature>
<keyword evidence="1" id="KW-0812">Transmembrane</keyword>
<protein>
    <submittedName>
        <fullName evidence="2">Conserved domain protein</fullName>
    </submittedName>
</protein>
<keyword evidence="1" id="KW-1133">Transmembrane helix</keyword>